<feature type="transmembrane region" description="Helical" evidence="2">
    <location>
        <begin position="146"/>
        <end position="169"/>
    </location>
</feature>
<evidence type="ECO:0000256" key="2">
    <source>
        <dbReference type="SAM" id="Phobius"/>
    </source>
</evidence>
<keyword evidence="2" id="KW-1133">Transmembrane helix</keyword>
<keyword evidence="2" id="KW-0472">Membrane</keyword>
<sequence length="470" mass="52304">MSRNKQFPPDREPLSHHQHPPSRSNLTLQPHDVSGPFALLNPTSAYYTPNTKVDHPSLHSHEASQAKPNQEKHEEAHSPTNTPPPTQAVEHIWRSRDNRKGRHAIRIDYNAPPSDTALIAPHPTTTAKAIAQGILRMFTRAPVWDVSWLVAFSFVLGSIIWIVNAFFVWLPLVDPSTEFSGEISSGGGITGFIGATVFEFGSVLLLLEAVNDNQTGCFGWALEKELGKVHGDGDASRPVTRLEPRIEECTHHHINRRNLVGQGLKRTASDYHHHHHHHHHHQHDSFDFSNGYTTTSSSGSKSFRWLPSWDELKSHYIYELGFLASLIQFLAATIFWIAGFTGLPGINNHLSQPVTNGVYWVPQIVGGAGFIASGLLFTLETQEKWYKPAFHVLGWHIGAWNFVGGIGFTLCGALGPASSHSGVEYQTTLATFWGSWAFMVGSTLQWYESLQKYPVERKRGTRGSATDSKV</sequence>
<evidence type="ECO:0000313" key="3">
    <source>
        <dbReference type="EMBL" id="KAF7715481.1"/>
    </source>
</evidence>
<gene>
    <name evidence="3" type="ORF">PECM_006801</name>
</gene>
<proteinExistence type="predicted"/>
<keyword evidence="4" id="KW-1185">Reference proteome</keyword>
<feature type="transmembrane region" description="Helical" evidence="2">
    <location>
        <begin position="389"/>
        <end position="415"/>
    </location>
</feature>
<reference evidence="3" key="1">
    <citation type="journal article" date="2020" name="Front. Microbiol.">
        <title>Gene regulatory networks of Penicillium echinulatum 2HH and Penicillium oxalicum 114-2 inferred by a computational biology approach.</title>
        <authorList>
            <person name="Lenz A.R."/>
            <person name="Galan-Vasquez E."/>
            <person name="Balbinot E."/>
            <person name="De Abreu F.P."/>
            <person name="De Oliveira N.S."/>
            <person name="Da Rosa L.O."/>
            <person name="De Avila E Silva S."/>
            <person name="Camassola M."/>
            <person name="Dillon A.J.P."/>
            <person name="Perez-Rueda E."/>
        </authorList>
    </citation>
    <scope>NUCLEOTIDE SEQUENCE</scope>
    <source>
        <strain evidence="3">S1M29</strain>
    </source>
</reference>
<feature type="transmembrane region" description="Helical" evidence="2">
    <location>
        <begin position="316"/>
        <end position="338"/>
    </location>
</feature>
<feature type="transmembrane region" description="Helical" evidence="2">
    <location>
        <begin position="358"/>
        <end position="377"/>
    </location>
</feature>
<feature type="compositionally biased region" description="Polar residues" evidence="1">
    <location>
        <begin position="41"/>
        <end position="51"/>
    </location>
</feature>
<feature type="transmembrane region" description="Helical" evidence="2">
    <location>
        <begin position="189"/>
        <end position="207"/>
    </location>
</feature>
<dbReference type="Proteomes" id="UP000631181">
    <property type="component" value="Unassembled WGS sequence"/>
</dbReference>
<organism evidence="3 4">
    <name type="scientific">Penicillium ucsense</name>
    <dbReference type="NCBI Taxonomy" id="2839758"/>
    <lineage>
        <taxon>Eukaryota</taxon>
        <taxon>Fungi</taxon>
        <taxon>Dikarya</taxon>
        <taxon>Ascomycota</taxon>
        <taxon>Pezizomycotina</taxon>
        <taxon>Eurotiomycetes</taxon>
        <taxon>Eurotiomycetidae</taxon>
        <taxon>Eurotiales</taxon>
        <taxon>Aspergillaceae</taxon>
        <taxon>Penicillium</taxon>
    </lineage>
</organism>
<evidence type="ECO:0008006" key="5">
    <source>
        <dbReference type="Google" id="ProtNLM"/>
    </source>
</evidence>
<dbReference type="OrthoDB" id="2603at2759"/>
<feature type="compositionally biased region" description="Basic and acidic residues" evidence="1">
    <location>
        <begin position="52"/>
        <end position="77"/>
    </location>
</feature>
<protein>
    <recommendedName>
        <fullName evidence="5">Integral membrane protein</fullName>
    </recommendedName>
</protein>
<accession>A0A8J8WH49</accession>
<comment type="caution">
    <text evidence="3">The sequence shown here is derived from an EMBL/GenBank/DDBJ whole genome shotgun (WGS) entry which is preliminary data.</text>
</comment>
<feature type="region of interest" description="Disordered" evidence="1">
    <location>
        <begin position="1"/>
        <end position="87"/>
    </location>
</feature>
<feature type="transmembrane region" description="Helical" evidence="2">
    <location>
        <begin position="427"/>
        <end position="447"/>
    </location>
</feature>
<dbReference type="EMBL" id="WIWV01000058">
    <property type="protein sequence ID" value="KAF7715481.1"/>
    <property type="molecule type" value="Genomic_DNA"/>
</dbReference>
<name>A0A8J8WH49_9EURO</name>
<evidence type="ECO:0000313" key="4">
    <source>
        <dbReference type="Proteomes" id="UP000631181"/>
    </source>
</evidence>
<dbReference type="AlphaFoldDB" id="A0A8J8WH49"/>
<keyword evidence="2" id="KW-0812">Transmembrane</keyword>
<evidence type="ECO:0000256" key="1">
    <source>
        <dbReference type="SAM" id="MobiDB-lite"/>
    </source>
</evidence>